<dbReference type="SUPFAM" id="SSF56741">
    <property type="entry name" value="Eukaryotic DNA topoisomerase I, N-terminal DNA-binding fragment"/>
    <property type="match status" value="1"/>
</dbReference>
<keyword evidence="1" id="KW-1133">Transmembrane helix</keyword>
<dbReference type="GO" id="GO:0005694">
    <property type="term" value="C:chromosome"/>
    <property type="evidence" value="ECO:0007669"/>
    <property type="project" value="InterPro"/>
</dbReference>
<proteinExistence type="predicted"/>
<keyword evidence="3" id="KW-1185">Reference proteome</keyword>
<name>A0A1A9WNH3_9MUSC</name>
<keyword evidence="1" id="KW-0472">Membrane</keyword>
<dbReference type="VEuPathDB" id="VectorBase:GBRI026111"/>
<keyword evidence="1" id="KW-0812">Transmembrane</keyword>
<evidence type="ECO:0000313" key="3">
    <source>
        <dbReference type="Proteomes" id="UP000091820"/>
    </source>
</evidence>
<reference evidence="2" key="2">
    <citation type="submission" date="2020-05" db="UniProtKB">
        <authorList>
            <consortium name="EnsemblMetazoa"/>
        </authorList>
    </citation>
    <scope>IDENTIFICATION</scope>
    <source>
        <strain evidence="2">IAEA</strain>
    </source>
</reference>
<dbReference type="InterPro" id="IPR036202">
    <property type="entry name" value="TopoI_DNA-bd_euk_N_sf"/>
</dbReference>
<dbReference type="Proteomes" id="UP000091820">
    <property type="component" value="Unassembled WGS sequence"/>
</dbReference>
<dbReference type="GO" id="GO:0006265">
    <property type="term" value="P:DNA topological change"/>
    <property type="evidence" value="ECO:0007669"/>
    <property type="project" value="InterPro"/>
</dbReference>
<dbReference type="EnsemblMetazoa" id="GBRI026111-RA">
    <property type="protein sequence ID" value="GBRI026111-PA"/>
    <property type="gene ID" value="GBRI026111"/>
</dbReference>
<evidence type="ECO:0000313" key="2">
    <source>
        <dbReference type="EnsemblMetazoa" id="GBRI026111-PA"/>
    </source>
</evidence>
<sequence>MQNDPFYPFLCTVSFGFIIQCTVIRLLKENHSTHVCPLDETSPEVRHARTDNHFAFNCRRALRITNVLKKQHLLSTIDIYCSKYSSQSDPRINNGHQSADLYTDNSINFLLHWQNNLPQKKFWLKI</sequence>
<dbReference type="GO" id="GO:0003677">
    <property type="term" value="F:DNA binding"/>
    <property type="evidence" value="ECO:0007669"/>
    <property type="project" value="InterPro"/>
</dbReference>
<dbReference type="AlphaFoldDB" id="A0A1A9WNH3"/>
<feature type="transmembrane region" description="Helical" evidence="1">
    <location>
        <begin position="6"/>
        <end position="27"/>
    </location>
</feature>
<dbReference type="GO" id="GO:0003917">
    <property type="term" value="F:DNA topoisomerase type I (single strand cut, ATP-independent) activity"/>
    <property type="evidence" value="ECO:0007669"/>
    <property type="project" value="InterPro"/>
</dbReference>
<reference evidence="3" key="1">
    <citation type="submission" date="2014-03" db="EMBL/GenBank/DDBJ databases">
        <authorList>
            <person name="Aksoy S."/>
            <person name="Warren W."/>
            <person name="Wilson R.K."/>
        </authorList>
    </citation>
    <scope>NUCLEOTIDE SEQUENCE [LARGE SCALE GENOMIC DNA]</scope>
    <source>
        <strain evidence="3">IAEA</strain>
    </source>
</reference>
<protein>
    <submittedName>
        <fullName evidence="2">Uncharacterized protein</fullName>
    </submittedName>
</protein>
<evidence type="ECO:0000256" key="1">
    <source>
        <dbReference type="SAM" id="Phobius"/>
    </source>
</evidence>
<accession>A0A1A9WNH3</accession>
<organism evidence="2 3">
    <name type="scientific">Glossina brevipalpis</name>
    <dbReference type="NCBI Taxonomy" id="37001"/>
    <lineage>
        <taxon>Eukaryota</taxon>
        <taxon>Metazoa</taxon>
        <taxon>Ecdysozoa</taxon>
        <taxon>Arthropoda</taxon>
        <taxon>Hexapoda</taxon>
        <taxon>Insecta</taxon>
        <taxon>Pterygota</taxon>
        <taxon>Neoptera</taxon>
        <taxon>Endopterygota</taxon>
        <taxon>Diptera</taxon>
        <taxon>Brachycera</taxon>
        <taxon>Muscomorpha</taxon>
        <taxon>Hippoboscoidea</taxon>
        <taxon>Glossinidae</taxon>
        <taxon>Glossina</taxon>
    </lineage>
</organism>